<evidence type="ECO:0000313" key="2">
    <source>
        <dbReference type="Proteomes" id="UP000604046"/>
    </source>
</evidence>
<protein>
    <recommendedName>
        <fullName evidence="3">NACHT domain-containing protein</fullName>
    </recommendedName>
</protein>
<comment type="caution">
    <text evidence="1">The sequence shown here is derived from an EMBL/GenBank/DDBJ whole genome shotgun (WGS) entry which is preliminary data.</text>
</comment>
<sequence length="566" mass="60137">MSRMTSRSHTVGSGAVKVNEILASLWSGSGRCLLLEGRPGSGRGMLARHLLARLAEGSGKPEEGPWLPIQASCDILASLITAGGDSSRADLLGQWLTEELGTPLCVGELQPHFFGVVLLLEGLERAGEHAADVARWAAQWLSEGGTAKAVLLTSRPTAPDSFLDQPWEEASCDLWGLAKATVAEVEWARAAAASIPDGSRLLQVQMDKVADVPCFLPVSGQTPSLAGIRASDQARMLEEPFLAAILLHVLAHGGRDLAELNCLSIYEALVETMWRSAGWTESGSSLSEPPESERAGCQKALQQLALDMCSRGQHLFLISDVPDCIASPVLRRVGGRHARFAHASLQSYFAALEILRRMDMVPQVLGQPQWPQVRLFLQRGLEGAVAGACRLPGLLSEEGTAWLQQCLRVASAVGADASLVAGSLTDAWEQVHASAHKDTGKGAQLCLRSWLPASLEACLQIGLFRNDCGKELHGSSLPLQGLLLSALALVGRVLRVGGGLQLSEQLLRAARSAISLEQRKQTMLSWQAADGASLEPMLRQLAHATLAGVPGLLWRPTAVAAGVAAA</sequence>
<dbReference type="OrthoDB" id="10580300at2759"/>
<proteinExistence type="predicted"/>
<evidence type="ECO:0008006" key="3">
    <source>
        <dbReference type="Google" id="ProtNLM"/>
    </source>
</evidence>
<organism evidence="1 2">
    <name type="scientific">Symbiodinium natans</name>
    <dbReference type="NCBI Taxonomy" id="878477"/>
    <lineage>
        <taxon>Eukaryota</taxon>
        <taxon>Sar</taxon>
        <taxon>Alveolata</taxon>
        <taxon>Dinophyceae</taxon>
        <taxon>Suessiales</taxon>
        <taxon>Symbiodiniaceae</taxon>
        <taxon>Symbiodinium</taxon>
    </lineage>
</organism>
<dbReference type="EMBL" id="CAJNDS010001224">
    <property type="protein sequence ID" value="CAE7252404.1"/>
    <property type="molecule type" value="Genomic_DNA"/>
</dbReference>
<keyword evidence="2" id="KW-1185">Reference proteome</keyword>
<accession>A0A812LUT5</accession>
<dbReference type="AlphaFoldDB" id="A0A812LUT5"/>
<dbReference type="Proteomes" id="UP000604046">
    <property type="component" value="Unassembled WGS sequence"/>
</dbReference>
<evidence type="ECO:0000313" key="1">
    <source>
        <dbReference type="EMBL" id="CAE7252404.1"/>
    </source>
</evidence>
<gene>
    <name evidence="1" type="ORF">SNAT2548_LOCUS12590</name>
</gene>
<name>A0A812LUT5_9DINO</name>
<reference evidence="1" key="1">
    <citation type="submission" date="2021-02" db="EMBL/GenBank/DDBJ databases">
        <authorList>
            <person name="Dougan E. K."/>
            <person name="Rhodes N."/>
            <person name="Thang M."/>
            <person name="Chan C."/>
        </authorList>
    </citation>
    <scope>NUCLEOTIDE SEQUENCE</scope>
</reference>